<sequence>MSYIVDAPLVLARDQEGKVHHCYQGAVIPWLPADLAAHLLELGMVRKVSASEPAEEPKGESDEASGQPLRAAPKADWVDFAVSKGADRDEAEALNKQELIDLYG</sequence>
<organism evidence="2 3">
    <name type="scientific">Mycolicibacterium fortuitum</name>
    <name type="common">Mycobacterium fortuitum</name>
    <dbReference type="NCBI Taxonomy" id="1766"/>
    <lineage>
        <taxon>Bacteria</taxon>
        <taxon>Bacillati</taxon>
        <taxon>Actinomycetota</taxon>
        <taxon>Actinomycetes</taxon>
        <taxon>Mycobacteriales</taxon>
        <taxon>Mycobacteriaceae</taxon>
        <taxon>Mycolicibacterium</taxon>
    </lineage>
</organism>
<dbReference type="Proteomes" id="UP001186041">
    <property type="component" value="Unassembled WGS sequence"/>
</dbReference>
<evidence type="ECO:0000313" key="2">
    <source>
        <dbReference type="EMBL" id="MDV7288755.1"/>
    </source>
</evidence>
<dbReference type="EMBL" id="JAWLVV010000001">
    <property type="protein sequence ID" value="MDV7288755.1"/>
    <property type="molecule type" value="Genomic_DNA"/>
</dbReference>
<dbReference type="RefSeq" id="WP_317721479.1">
    <property type="nucleotide sequence ID" value="NZ_JAWLVK010000001.1"/>
</dbReference>
<protein>
    <submittedName>
        <fullName evidence="2">Uncharacterized protein</fullName>
    </submittedName>
</protein>
<accession>A0AAE4V8E8</accession>
<name>A0AAE4V8E8_MYCFO</name>
<gene>
    <name evidence="2" type="ORF">R4485_01085</name>
</gene>
<evidence type="ECO:0000256" key="1">
    <source>
        <dbReference type="SAM" id="MobiDB-lite"/>
    </source>
</evidence>
<evidence type="ECO:0000313" key="3">
    <source>
        <dbReference type="Proteomes" id="UP001186041"/>
    </source>
</evidence>
<comment type="caution">
    <text evidence="2">The sequence shown here is derived from an EMBL/GenBank/DDBJ whole genome shotgun (WGS) entry which is preliminary data.</text>
</comment>
<feature type="region of interest" description="Disordered" evidence="1">
    <location>
        <begin position="49"/>
        <end position="72"/>
    </location>
</feature>
<proteinExistence type="predicted"/>
<dbReference type="AlphaFoldDB" id="A0AAE4V8E8"/>
<reference evidence="2" key="1">
    <citation type="submission" date="2023-10" db="EMBL/GenBank/DDBJ databases">
        <title>Mycolicibacterium fortuitum clinical isolates causing pulmonary infections in humans.</title>
        <authorList>
            <person name="Mejia-Ponce P.M."/>
            <person name="Zenteno-Cuevas R."/>
            <person name="Licona-Cassani C."/>
        </authorList>
    </citation>
    <scope>NUCLEOTIDE SEQUENCE</scope>
    <source>
        <strain evidence="2">M8</strain>
    </source>
</reference>